<organism evidence="14 15">
    <name type="scientific">Butyrivibrio proteoclasticus</name>
    <dbReference type="NCBI Taxonomy" id="43305"/>
    <lineage>
        <taxon>Bacteria</taxon>
        <taxon>Bacillati</taxon>
        <taxon>Bacillota</taxon>
        <taxon>Clostridia</taxon>
        <taxon>Lachnospirales</taxon>
        <taxon>Lachnospiraceae</taxon>
        <taxon>Butyrivibrio</taxon>
    </lineage>
</organism>
<dbReference type="GO" id="GO:0006811">
    <property type="term" value="P:monoatomic ion transport"/>
    <property type="evidence" value="ECO:0007669"/>
    <property type="project" value="UniProtKB-KW"/>
</dbReference>
<comment type="function">
    <text evidence="1">Multidrug efflux pump.</text>
</comment>
<evidence type="ECO:0000313" key="15">
    <source>
        <dbReference type="Proteomes" id="UP000182624"/>
    </source>
</evidence>
<keyword evidence="9 13" id="KW-1133">Transmembrane helix</keyword>
<reference evidence="15" key="1">
    <citation type="submission" date="2016-10" db="EMBL/GenBank/DDBJ databases">
        <authorList>
            <person name="Varghese N."/>
            <person name="Submissions S."/>
        </authorList>
    </citation>
    <scope>NUCLEOTIDE SEQUENCE [LARGE SCALE GENOMIC DNA]</scope>
    <source>
        <strain evidence="15">P18</strain>
    </source>
</reference>
<comment type="similarity">
    <text evidence="3">Belongs to the multi antimicrobial extrusion (MATE) (TC 2.A.66.1) family.</text>
</comment>
<dbReference type="PANTHER" id="PTHR43298:SF2">
    <property type="entry name" value="FMN_FAD EXPORTER YEEO-RELATED"/>
    <property type="match status" value="1"/>
</dbReference>
<evidence type="ECO:0000256" key="12">
    <source>
        <dbReference type="ARBA" id="ARBA00031636"/>
    </source>
</evidence>
<evidence type="ECO:0000256" key="1">
    <source>
        <dbReference type="ARBA" id="ARBA00003408"/>
    </source>
</evidence>
<proteinExistence type="inferred from homology"/>
<dbReference type="PIRSF" id="PIRSF006603">
    <property type="entry name" value="DinF"/>
    <property type="match status" value="1"/>
</dbReference>
<evidence type="ECO:0000256" key="7">
    <source>
        <dbReference type="ARBA" id="ARBA00022475"/>
    </source>
</evidence>
<sequence length="448" mass="48605">MNSKIDFINGETNKSLIKMFAPLMVGMIMLMIYNMVDGLWVGNLLGELGMSALTAGTAIVLFLNSISMGVGNGISVMIANLVGADDRKHIPGAVATVIAMSTFFSVVLFILGEVLVDPILALMGTPEIIFSDAATYLKIYLLGNAALFIYMVFTSIFRAFGDPMFQMKGMMLTAVFNAVADPFAIKVYGLAGAAIVTVASEVLCLVYAIIYHKKKKMFSMDLKKINMNDAITMVCLSVPTTVQSIMPPLSSAFMISFISSFGMNTIAGFGVARNLELIMFMPTTGMCMAVTSIVGQCVGAKRHDRAMDYLKSSMIIGGSLIAITSVLVILFSGQLTAVFGQGVEVAQVVSRFFSIISIGYVLYMLTSCMQGYITGVGKPGMAMVLLILYYIMFRIPNAYIFKQLFGLNGVWFAFLISHILSVIVAFAMVSYIQKTYSAEYRICHKLGA</sequence>
<dbReference type="AlphaFoldDB" id="A0A1I5X259"/>
<accession>A0A1I5X259</accession>
<evidence type="ECO:0000256" key="6">
    <source>
        <dbReference type="ARBA" id="ARBA00022449"/>
    </source>
</evidence>
<feature type="transmembrane region" description="Helical" evidence="13">
    <location>
        <begin position="191"/>
        <end position="210"/>
    </location>
</feature>
<evidence type="ECO:0000256" key="4">
    <source>
        <dbReference type="ARBA" id="ARBA00020268"/>
    </source>
</evidence>
<dbReference type="Pfam" id="PF01554">
    <property type="entry name" value="MatE"/>
    <property type="match status" value="2"/>
</dbReference>
<keyword evidence="8 13" id="KW-0812">Transmembrane</keyword>
<feature type="transmembrane region" description="Helical" evidence="13">
    <location>
        <begin position="136"/>
        <end position="157"/>
    </location>
</feature>
<keyword evidence="11 13" id="KW-0472">Membrane</keyword>
<protein>
    <recommendedName>
        <fullName evidence="4">Probable multidrug resistance protein NorM</fullName>
    </recommendedName>
    <alternativeName>
        <fullName evidence="12">Multidrug-efflux transporter</fullName>
    </alternativeName>
</protein>
<dbReference type="NCBIfam" id="TIGR00797">
    <property type="entry name" value="matE"/>
    <property type="match status" value="1"/>
</dbReference>
<dbReference type="OrthoDB" id="9776324at2"/>
<evidence type="ECO:0000256" key="8">
    <source>
        <dbReference type="ARBA" id="ARBA00022692"/>
    </source>
</evidence>
<dbReference type="GO" id="GO:0042910">
    <property type="term" value="F:xenobiotic transmembrane transporter activity"/>
    <property type="evidence" value="ECO:0007669"/>
    <property type="project" value="InterPro"/>
</dbReference>
<keyword evidence="7" id="KW-1003">Cell membrane</keyword>
<keyword evidence="15" id="KW-1185">Reference proteome</keyword>
<dbReference type="InterPro" id="IPR050222">
    <property type="entry name" value="MATE_MdtK"/>
</dbReference>
<feature type="transmembrane region" description="Helical" evidence="13">
    <location>
        <begin position="20"/>
        <end position="36"/>
    </location>
</feature>
<feature type="transmembrane region" description="Helical" evidence="13">
    <location>
        <begin position="345"/>
        <end position="365"/>
    </location>
</feature>
<feature type="transmembrane region" description="Helical" evidence="13">
    <location>
        <begin position="312"/>
        <end position="333"/>
    </location>
</feature>
<feature type="transmembrane region" description="Helical" evidence="13">
    <location>
        <begin position="94"/>
        <end position="116"/>
    </location>
</feature>
<feature type="transmembrane region" description="Helical" evidence="13">
    <location>
        <begin position="411"/>
        <end position="432"/>
    </location>
</feature>
<dbReference type="GO" id="GO:0015297">
    <property type="term" value="F:antiporter activity"/>
    <property type="evidence" value="ECO:0007669"/>
    <property type="project" value="UniProtKB-KW"/>
</dbReference>
<evidence type="ECO:0000256" key="11">
    <source>
        <dbReference type="ARBA" id="ARBA00023136"/>
    </source>
</evidence>
<dbReference type="InterPro" id="IPR048279">
    <property type="entry name" value="MdtK-like"/>
</dbReference>
<evidence type="ECO:0000256" key="9">
    <source>
        <dbReference type="ARBA" id="ARBA00022989"/>
    </source>
</evidence>
<evidence type="ECO:0000256" key="2">
    <source>
        <dbReference type="ARBA" id="ARBA00004651"/>
    </source>
</evidence>
<keyword evidence="6" id="KW-0050">Antiport</keyword>
<name>A0A1I5X259_9FIRM</name>
<dbReference type="PANTHER" id="PTHR43298">
    <property type="entry name" value="MULTIDRUG RESISTANCE PROTEIN NORM-RELATED"/>
    <property type="match status" value="1"/>
</dbReference>
<dbReference type="RefSeq" id="WP_074890610.1">
    <property type="nucleotide sequence ID" value="NZ_FOXO01000027.1"/>
</dbReference>
<comment type="subcellular location">
    <subcellularLocation>
        <location evidence="2">Cell membrane</location>
        <topology evidence="2">Multi-pass membrane protein</topology>
    </subcellularLocation>
</comment>
<gene>
    <name evidence="14" type="ORF">SAMN04487928_12732</name>
</gene>
<feature type="transmembrane region" description="Helical" evidence="13">
    <location>
        <begin position="56"/>
        <end position="82"/>
    </location>
</feature>
<keyword evidence="5" id="KW-0813">Transport</keyword>
<evidence type="ECO:0000256" key="13">
    <source>
        <dbReference type="SAM" id="Phobius"/>
    </source>
</evidence>
<evidence type="ECO:0000256" key="3">
    <source>
        <dbReference type="ARBA" id="ARBA00010199"/>
    </source>
</evidence>
<evidence type="ECO:0000256" key="5">
    <source>
        <dbReference type="ARBA" id="ARBA00022448"/>
    </source>
</evidence>
<dbReference type="InterPro" id="IPR002528">
    <property type="entry name" value="MATE_fam"/>
</dbReference>
<feature type="transmembrane region" description="Helical" evidence="13">
    <location>
        <begin position="372"/>
        <end position="391"/>
    </location>
</feature>
<evidence type="ECO:0000256" key="10">
    <source>
        <dbReference type="ARBA" id="ARBA00023065"/>
    </source>
</evidence>
<dbReference type="GO" id="GO:0005886">
    <property type="term" value="C:plasma membrane"/>
    <property type="evidence" value="ECO:0007669"/>
    <property type="project" value="UniProtKB-SubCell"/>
</dbReference>
<feature type="transmembrane region" description="Helical" evidence="13">
    <location>
        <begin position="252"/>
        <end position="272"/>
    </location>
</feature>
<evidence type="ECO:0000313" key="14">
    <source>
        <dbReference type="EMBL" id="SFQ25787.1"/>
    </source>
</evidence>
<dbReference type="Proteomes" id="UP000182624">
    <property type="component" value="Unassembled WGS sequence"/>
</dbReference>
<dbReference type="EMBL" id="FOXO01000027">
    <property type="protein sequence ID" value="SFQ25787.1"/>
    <property type="molecule type" value="Genomic_DNA"/>
</dbReference>
<keyword evidence="10" id="KW-0406">Ion transport</keyword>